<feature type="region of interest" description="Disordered" evidence="1">
    <location>
        <begin position="461"/>
        <end position="496"/>
    </location>
</feature>
<feature type="compositionally biased region" description="Basic and acidic residues" evidence="1">
    <location>
        <begin position="389"/>
        <end position="402"/>
    </location>
</feature>
<feature type="compositionally biased region" description="Low complexity" evidence="1">
    <location>
        <begin position="22"/>
        <end position="34"/>
    </location>
</feature>
<feature type="region of interest" description="Disordered" evidence="1">
    <location>
        <begin position="262"/>
        <end position="298"/>
    </location>
</feature>
<dbReference type="Proteomes" id="UP001479436">
    <property type="component" value="Unassembled WGS sequence"/>
</dbReference>
<gene>
    <name evidence="3" type="ORF">K7432_000627</name>
</gene>
<evidence type="ECO:0000259" key="2">
    <source>
        <dbReference type="PROSITE" id="PS50003"/>
    </source>
</evidence>
<feature type="region of interest" description="Disordered" evidence="1">
    <location>
        <begin position="508"/>
        <end position="674"/>
    </location>
</feature>
<feature type="compositionally biased region" description="Polar residues" evidence="1">
    <location>
        <begin position="1"/>
        <end position="12"/>
    </location>
</feature>
<dbReference type="PANTHER" id="PTHR42073:SF1">
    <property type="entry name" value="MEIOTIC EXPRESSION UP-REGULATED PROTEIN 6"/>
    <property type="match status" value="1"/>
</dbReference>
<feature type="compositionally biased region" description="Basic and acidic residues" evidence="1">
    <location>
        <begin position="660"/>
        <end position="674"/>
    </location>
</feature>
<dbReference type="InterPro" id="IPR011993">
    <property type="entry name" value="PH-like_dom_sf"/>
</dbReference>
<evidence type="ECO:0000313" key="4">
    <source>
        <dbReference type="Proteomes" id="UP001479436"/>
    </source>
</evidence>
<dbReference type="Pfam" id="PF00169">
    <property type="entry name" value="PH"/>
    <property type="match status" value="1"/>
</dbReference>
<dbReference type="SMART" id="SM00233">
    <property type="entry name" value="PH"/>
    <property type="match status" value="1"/>
</dbReference>
<dbReference type="PROSITE" id="PS50003">
    <property type="entry name" value="PH_DOMAIN"/>
    <property type="match status" value="1"/>
</dbReference>
<keyword evidence="4" id="KW-1185">Reference proteome</keyword>
<feature type="domain" description="PH" evidence="2">
    <location>
        <begin position="78"/>
        <end position="221"/>
    </location>
</feature>
<feature type="compositionally biased region" description="Low complexity" evidence="1">
    <location>
        <begin position="518"/>
        <end position="568"/>
    </location>
</feature>
<reference evidence="3 4" key="1">
    <citation type="submission" date="2023-04" db="EMBL/GenBank/DDBJ databases">
        <title>Genome of Basidiobolus ranarum AG-B5.</title>
        <authorList>
            <person name="Stajich J.E."/>
            <person name="Carter-House D."/>
            <person name="Gryganskyi A."/>
        </authorList>
    </citation>
    <scope>NUCLEOTIDE SEQUENCE [LARGE SCALE GENOMIC DNA]</scope>
    <source>
        <strain evidence="3 4">AG-B5</strain>
    </source>
</reference>
<comment type="caution">
    <text evidence="3">The sequence shown here is derived from an EMBL/GenBank/DDBJ whole genome shotgun (WGS) entry which is preliminary data.</text>
</comment>
<evidence type="ECO:0000313" key="3">
    <source>
        <dbReference type="EMBL" id="KAK9728989.1"/>
    </source>
</evidence>
<feature type="region of interest" description="Disordered" evidence="1">
    <location>
        <begin position="1"/>
        <end position="65"/>
    </location>
</feature>
<dbReference type="PANTHER" id="PTHR42073">
    <property type="entry name" value="MEIOTIC EXPRESSION UP-REGULATED PROTEIN 6"/>
    <property type="match status" value="1"/>
</dbReference>
<feature type="compositionally biased region" description="Low complexity" evidence="1">
    <location>
        <begin position="278"/>
        <end position="298"/>
    </location>
</feature>
<proteinExistence type="predicted"/>
<protein>
    <recommendedName>
        <fullName evidence="2">PH domain-containing protein</fullName>
    </recommendedName>
</protein>
<organism evidence="3 4">
    <name type="scientific">Basidiobolus ranarum</name>
    <dbReference type="NCBI Taxonomy" id="34480"/>
    <lineage>
        <taxon>Eukaryota</taxon>
        <taxon>Fungi</taxon>
        <taxon>Fungi incertae sedis</taxon>
        <taxon>Zoopagomycota</taxon>
        <taxon>Entomophthoromycotina</taxon>
        <taxon>Basidiobolomycetes</taxon>
        <taxon>Basidiobolales</taxon>
        <taxon>Basidiobolaceae</taxon>
        <taxon>Basidiobolus</taxon>
    </lineage>
</organism>
<name>A0ABR2WAY7_9FUNG</name>
<dbReference type="SUPFAM" id="SSF50729">
    <property type="entry name" value="PH domain-like"/>
    <property type="match status" value="1"/>
</dbReference>
<dbReference type="Gene3D" id="2.30.29.30">
    <property type="entry name" value="Pleckstrin-homology domain (PH domain)/Phosphotyrosine-binding domain (PTB)"/>
    <property type="match status" value="1"/>
</dbReference>
<dbReference type="EMBL" id="JASJQH010006887">
    <property type="protein sequence ID" value="KAK9728989.1"/>
    <property type="molecule type" value="Genomic_DNA"/>
</dbReference>
<sequence>MATAVESATQISLPVEKEDVPEVSVPVSSETVEAPETEATIESQATPEEPAVEAEAAQEEPSAPVEAAEEPAVVEEVSTIQHGYLQKRGLKPLRLWKNRYFGFRSEPFALAQLRLVSKKSLKATSAPKEEFERVNKSLFHNIATATVSGEGLMFYFKSNNPDHVEVPLGVINLEDVQSVATAKASKPHAFCVKTNARDYILAAPSSDEAKQWVHTIQQKLDSLATLSNVTETSQYKEAYERLVTRQAFNSKSASTIPTGILSDSEVLSGSDNEKENEPTPVAAAAPETEAVEASAEPEVSVVEESAVVSENVEEAPKRRSVFGGLKSLIKKSEKTSDSSIEVVPVAEESAESKEVVEAQAEVVPETPVEDVPAEQVEEVANAEEAAEVVEVKAEEPEAEHKPSRPMSFGIPKFFKSHKKDEESAEATEAPVEAEALVDVTAVEASEPVETEAVVEAAVAEVESPEVVAETTEEVEAPAEAATQAVSTENVAEAPGSPIKRTLSNMFRSKKSKNSESHVAAVEEATEAVNAEEPVAVEAVETPEQVAPEVAEVESTSVPEAQPEPVAEATTEEAVEQVAATEEPVAAEQTAEPTADSENVEAAEHADTNEDKAKKPTLFKRMTFMLRSNTGSKSSSSTTEVASSSTSPEVITEAPEEVAEVEQKVEATEEPVKSH</sequence>
<feature type="compositionally biased region" description="Low complexity" evidence="1">
    <location>
        <begin position="477"/>
        <end position="487"/>
    </location>
</feature>
<evidence type="ECO:0000256" key="1">
    <source>
        <dbReference type="SAM" id="MobiDB-lite"/>
    </source>
</evidence>
<feature type="compositionally biased region" description="Low complexity" evidence="1">
    <location>
        <begin position="575"/>
        <end position="593"/>
    </location>
</feature>
<feature type="region of interest" description="Disordered" evidence="1">
    <location>
        <begin position="389"/>
        <end position="410"/>
    </location>
</feature>
<dbReference type="InterPro" id="IPR001849">
    <property type="entry name" value="PH_domain"/>
</dbReference>
<accession>A0ABR2WAY7</accession>
<dbReference type="InterPro" id="IPR039712">
    <property type="entry name" value="Meu6"/>
</dbReference>
<feature type="compositionally biased region" description="Basic and acidic residues" evidence="1">
    <location>
        <begin position="601"/>
        <end position="613"/>
    </location>
</feature>
<feature type="compositionally biased region" description="Low complexity" evidence="1">
    <location>
        <begin position="627"/>
        <end position="652"/>
    </location>
</feature>